<organism evidence="1 2">
    <name type="scientific">Rhododendron williamsianum</name>
    <dbReference type="NCBI Taxonomy" id="262921"/>
    <lineage>
        <taxon>Eukaryota</taxon>
        <taxon>Viridiplantae</taxon>
        <taxon>Streptophyta</taxon>
        <taxon>Embryophyta</taxon>
        <taxon>Tracheophyta</taxon>
        <taxon>Spermatophyta</taxon>
        <taxon>Magnoliopsida</taxon>
        <taxon>eudicotyledons</taxon>
        <taxon>Gunneridae</taxon>
        <taxon>Pentapetalae</taxon>
        <taxon>asterids</taxon>
        <taxon>Ericales</taxon>
        <taxon>Ericaceae</taxon>
        <taxon>Ericoideae</taxon>
        <taxon>Rhodoreae</taxon>
        <taxon>Rhododendron</taxon>
    </lineage>
</organism>
<comment type="caution">
    <text evidence="1">The sequence shown here is derived from an EMBL/GenBank/DDBJ whole genome shotgun (WGS) entry which is preliminary data.</text>
</comment>
<dbReference type="Proteomes" id="UP000428333">
    <property type="component" value="Linkage Group LG11"/>
</dbReference>
<sequence length="172" mass="16429">MLGILEMNGIGGSVTFGSVGGRGGNAAGFGKVCGAVGSVGIAVAGNGGSAAGLGMVGIGGSAAGLGRVGRAVGGSVGSDGIAGCVCNRLRTAIVTWTPESENAMTRERRRQSGVGIGKVGRAFGSVERGVGGSGGKVALGTIGIAGRGDMVTFGTDGIAGCVCNRWRAATIV</sequence>
<protein>
    <submittedName>
        <fullName evidence="1">Uncharacterized protein</fullName>
    </submittedName>
</protein>
<keyword evidence="2" id="KW-1185">Reference proteome</keyword>
<evidence type="ECO:0000313" key="1">
    <source>
        <dbReference type="EMBL" id="KAE9450043.1"/>
    </source>
</evidence>
<proteinExistence type="predicted"/>
<accession>A0A6A4KR92</accession>
<feature type="non-terminal residue" evidence="1">
    <location>
        <position position="1"/>
    </location>
</feature>
<dbReference type="OrthoDB" id="10573748at2759"/>
<name>A0A6A4KR92_9ERIC</name>
<reference evidence="1 2" key="1">
    <citation type="journal article" date="2019" name="Genome Biol. Evol.">
        <title>The Rhododendron genome and chromosomal organization provide insight into shared whole-genome duplications across the heath family (Ericaceae).</title>
        <authorList>
            <person name="Soza V.L."/>
            <person name="Lindsley D."/>
            <person name="Waalkes A."/>
            <person name="Ramage E."/>
            <person name="Patwardhan R.P."/>
            <person name="Burton J.N."/>
            <person name="Adey A."/>
            <person name="Kumar A."/>
            <person name="Qiu R."/>
            <person name="Shendure J."/>
            <person name="Hall B."/>
        </authorList>
    </citation>
    <scope>NUCLEOTIDE SEQUENCE [LARGE SCALE GENOMIC DNA]</scope>
    <source>
        <strain evidence="1">RSF 1966-606</strain>
    </source>
</reference>
<evidence type="ECO:0000313" key="2">
    <source>
        <dbReference type="Proteomes" id="UP000428333"/>
    </source>
</evidence>
<dbReference type="AlphaFoldDB" id="A0A6A4KR92"/>
<gene>
    <name evidence="1" type="ORF">C3L33_18055</name>
</gene>
<dbReference type="EMBL" id="QEFC01003093">
    <property type="protein sequence ID" value="KAE9450043.1"/>
    <property type="molecule type" value="Genomic_DNA"/>
</dbReference>